<name>A0ABW0M6J3_9BURK</name>
<evidence type="ECO:0000256" key="2">
    <source>
        <dbReference type="SAM" id="SignalP"/>
    </source>
</evidence>
<keyword evidence="5" id="KW-1185">Reference proteome</keyword>
<protein>
    <submittedName>
        <fullName evidence="4">Chitosanase</fullName>
    </submittedName>
</protein>
<feature type="domain" description="Chitin-binding type-3" evidence="3">
    <location>
        <begin position="41"/>
        <end position="90"/>
    </location>
</feature>
<dbReference type="InterPro" id="IPR023099">
    <property type="entry name" value="Glyco_hydro_46_N"/>
</dbReference>
<sequence>MRISLVCLSGCSLLTVFGHADARGSAAGSEARVAAKVAACESAWNSTTPYVSGNTASYRGTNYTAAYWTQGNFPATSSGAAESGQPWIPGAACRELKTAAKPKSHDGNFSPATLQFLKTNTGLDGEQWDNIMKLINKPEQDDLEWTKFYGYCENINDRRGYTIGIFGATTGGPRDTGPDGPALFKEFDAASGAANPSIAGGLARIGVHGSMHGSVLNITDSAKVFCGKIESLQNNAAWREAMWHTFYNVYIKYSLQQAHQRGFKSALTIGSFVDTALNQGASGDSDTLEGVLSKSGSSTDEKTFMTSFYAQRTKVVDTNQYNKPPNGTNRVKEWSTLLKQGVTNLKNADAAVVKVTSWTMK</sequence>
<feature type="signal peptide" evidence="2">
    <location>
        <begin position="1"/>
        <end position="22"/>
    </location>
</feature>
<keyword evidence="1" id="KW-0378">Hydrolase</keyword>
<comment type="caution">
    <text evidence="4">The sequence shown here is derived from an EMBL/GenBank/DDBJ whole genome shotgun (WGS) entry which is preliminary data.</text>
</comment>
<dbReference type="InterPro" id="IPR023346">
    <property type="entry name" value="Lysozyme-like_dom_sf"/>
</dbReference>
<accession>A0ABW0M6J3</accession>
<evidence type="ECO:0000313" key="5">
    <source>
        <dbReference type="Proteomes" id="UP001596045"/>
    </source>
</evidence>
<dbReference type="RefSeq" id="WP_378994340.1">
    <property type="nucleotide sequence ID" value="NZ_JBHSMT010000005.1"/>
</dbReference>
<dbReference type="InterPro" id="IPR003610">
    <property type="entry name" value="CBM5/12"/>
</dbReference>
<keyword evidence="2" id="KW-0732">Signal</keyword>
<dbReference type="Pfam" id="PF01374">
    <property type="entry name" value="Glyco_hydro_46"/>
    <property type="match status" value="2"/>
</dbReference>
<reference evidence="5" key="1">
    <citation type="journal article" date="2019" name="Int. J. Syst. Evol. Microbiol.">
        <title>The Global Catalogue of Microorganisms (GCM) 10K type strain sequencing project: providing services to taxonomists for standard genome sequencing and annotation.</title>
        <authorList>
            <consortium name="The Broad Institute Genomics Platform"/>
            <consortium name="The Broad Institute Genome Sequencing Center for Infectious Disease"/>
            <person name="Wu L."/>
            <person name="Ma J."/>
        </authorList>
    </citation>
    <scope>NUCLEOTIDE SEQUENCE [LARGE SCALE GENOMIC DNA]</scope>
    <source>
        <strain evidence="5">JCM 17066</strain>
    </source>
</reference>
<dbReference type="PROSITE" id="PS60000">
    <property type="entry name" value="CHITOSANASE_46_80"/>
    <property type="match status" value="1"/>
</dbReference>
<dbReference type="CDD" id="cd12215">
    <property type="entry name" value="ChiC_BD"/>
    <property type="match status" value="1"/>
</dbReference>
<evidence type="ECO:0000313" key="4">
    <source>
        <dbReference type="EMBL" id="MFC5472677.1"/>
    </source>
</evidence>
<gene>
    <name evidence="4" type="ORF">ACFPM8_01770</name>
</gene>
<organism evidence="4 5">
    <name type="scientific">Paraherbaspirillum soli</name>
    <dbReference type="NCBI Taxonomy" id="631222"/>
    <lineage>
        <taxon>Bacteria</taxon>
        <taxon>Pseudomonadati</taxon>
        <taxon>Pseudomonadota</taxon>
        <taxon>Betaproteobacteria</taxon>
        <taxon>Burkholderiales</taxon>
        <taxon>Oxalobacteraceae</taxon>
        <taxon>Paraherbaspirillum</taxon>
    </lineage>
</organism>
<evidence type="ECO:0000259" key="3">
    <source>
        <dbReference type="SMART" id="SM00495"/>
    </source>
</evidence>
<dbReference type="SUPFAM" id="SSF53955">
    <property type="entry name" value="Lysozyme-like"/>
    <property type="match status" value="1"/>
</dbReference>
<proteinExistence type="predicted"/>
<dbReference type="EMBL" id="JBHSMT010000005">
    <property type="protein sequence ID" value="MFC5472677.1"/>
    <property type="molecule type" value="Genomic_DNA"/>
</dbReference>
<dbReference type="SMART" id="SM00495">
    <property type="entry name" value="ChtBD3"/>
    <property type="match status" value="1"/>
</dbReference>
<dbReference type="InterPro" id="IPR000400">
    <property type="entry name" value="Glyco_hydro_46"/>
</dbReference>
<dbReference type="Gene3D" id="1.20.141.10">
    <property type="entry name" value="Chitosanase, subunit A, domain 1"/>
    <property type="match status" value="1"/>
</dbReference>
<dbReference type="Proteomes" id="UP001596045">
    <property type="component" value="Unassembled WGS sequence"/>
</dbReference>
<dbReference type="InterPro" id="IPR036573">
    <property type="entry name" value="CBM_sf_5/12"/>
</dbReference>
<evidence type="ECO:0000256" key="1">
    <source>
        <dbReference type="ARBA" id="ARBA00022801"/>
    </source>
</evidence>
<dbReference type="Gene3D" id="2.10.10.20">
    <property type="entry name" value="Carbohydrate-binding module superfamily 5/12"/>
    <property type="match status" value="1"/>
</dbReference>
<dbReference type="SUPFAM" id="SSF51055">
    <property type="entry name" value="Carbohydrate binding domain"/>
    <property type="match status" value="1"/>
</dbReference>
<dbReference type="PIRSF" id="PIRSF036551">
    <property type="entry name" value="Chitosanase"/>
    <property type="match status" value="1"/>
</dbReference>
<dbReference type="Gene3D" id="3.30.386.10">
    <property type="entry name" value="Chitosanase, subunit A, domain 2"/>
    <property type="match status" value="1"/>
</dbReference>
<feature type="chain" id="PRO_5046085619" evidence="2">
    <location>
        <begin position="23"/>
        <end position="361"/>
    </location>
</feature>